<dbReference type="Pfam" id="PF04628">
    <property type="entry name" value="Sedlin_N"/>
    <property type="match status" value="1"/>
</dbReference>
<dbReference type="PANTHER" id="PTHR12403">
    <property type="entry name" value="TRAFFICKING PROTEIN PARTICLE COMPLEX SUBUNIT 2"/>
    <property type="match status" value="1"/>
</dbReference>
<dbReference type="GO" id="GO:0005737">
    <property type="term" value="C:cytoplasm"/>
    <property type="evidence" value="ECO:0007669"/>
    <property type="project" value="GOC"/>
</dbReference>
<reference evidence="2 3" key="1">
    <citation type="journal article" date="2023" name="Elife">
        <title>Identification of key yeast species and microbe-microbe interactions impacting larval growth of Drosophila in the wild.</title>
        <authorList>
            <person name="Mure A."/>
            <person name="Sugiura Y."/>
            <person name="Maeda R."/>
            <person name="Honda K."/>
            <person name="Sakurai N."/>
            <person name="Takahashi Y."/>
            <person name="Watada M."/>
            <person name="Katoh T."/>
            <person name="Gotoh A."/>
            <person name="Gotoh Y."/>
            <person name="Taniguchi I."/>
            <person name="Nakamura K."/>
            <person name="Hayashi T."/>
            <person name="Katayama T."/>
            <person name="Uemura T."/>
            <person name="Hattori Y."/>
        </authorList>
    </citation>
    <scope>NUCLEOTIDE SEQUENCE [LARGE SCALE GENOMIC DNA]</scope>
    <source>
        <strain evidence="2 3">SB-73</strain>
    </source>
</reference>
<keyword evidence="1" id="KW-1133">Transmembrane helix</keyword>
<dbReference type="CDD" id="cd14825">
    <property type="entry name" value="TRAPPC2_sedlin"/>
    <property type="match status" value="1"/>
</dbReference>
<accession>A0AAV5RJT9</accession>
<evidence type="ECO:0000313" key="2">
    <source>
        <dbReference type="EMBL" id="GMM51805.1"/>
    </source>
</evidence>
<dbReference type="GO" id="GO:0006888">
    <property type="term" value="P:endoplasmic reticulum to Golgi vesicle-mediated transport"/>
    <property type="evidence" value="ECO:0007669"/>
    <property type="project" value="InterPro"/>
</dbReference>
<keyword evidence="1" id="KW-0812">Transmembrane</keyword>
<sequence length="138" mass="15866">MYFAIVGNDDKSLYECDIGTLKPSEDASKLPAPIKDLNLYITHAALDVVDEAQWETQSLYLKSVDKFYGYIISAFVTPGNVRFLLLHDSRNDESIKQFFLDLWDIYTKTILSPFYKEGDPLGNPHFNARVKQIIRKNL</sequence>
<evidence type="ECO:0000256" key="1">
    <source>
        <dbReference type="SAM" id="Phobius"/>
    </source>
</evidence>
<dbReference type="InterPro" id="IPR006722">
    <property type="entry name" value="Sedlin"/>
</dbReference>
<dbReference type="Gene3D" id="3.30.450.70">
    <property type="match status" value="1"/>
</dbReference>
<feature type="transmembrane region" description="Helical" evidence="1">
    <location>
        <begin position="67"/>
        <end position="86"/>
    </location>
</feature>
<dbReference type="SUPFAM" id="SSF64356">
    <property type="entry name" value="SNARE-like"/>
    <property type="match status" value="1"/>
</dbReference>
<evidence type="ECO:0000313" key="3">
    <source>
        <dbReference type="Proteomes" id="UP001362899"/>
    </source>
</evidence>
<gene>
    <name evidence="2" type="ORF">DASB73_027680</name>
</gene>
<dbReference type="EMBL" id="BTGC01000008">
    <property type="protein sequence ID" value="GMM51805.1"/>
    <property type="molecule type" value="Genomic_DNA"/>
</dbReference>
<name>A0AAV5RJT9_STABA</name>
<keyword evidence="3" id="KW-1185">Reference proteome</keyword>
<dbReference type="Proteomes" id="UP001362899">
    <property type="component" value="Unassembled WGS sequence"/>
</dbReference>
<dbReference type="AlphaFoldDB" id="A0AAV5RJT9"/>
<dbReference type="InterPro" id="IPR011012">
    <property type="entry name" value="Longin-like_dom_sf"/>
</dbReference>
<protein>
    <submittedName>
        <fullName evidence="2">TRAPP subunit</fullName>
    </submittedName>
</protein>
<keyword evidence="1" id="KW-0472">Membrane</keyword>
<comment type="caution">
    <text evidence="2">The sequence shown here is derived from an EMBL/GenBank/DDBJ whole genome shotgun (WGS) entry which is preliminary data.</text>
</comment>
<proteinExistence type="predicted"/>
<organism evidence="2 3">
    <name type="scientific">Starmerella bacillaris</name>
    <name type="common">Yeast</name>
    <name type="synonym">Candida zemplinina</name>
    <dbReference type="NCBI Taxonomy" id="1247836"/>
    <lineage>
        <taxon>Eukaryota</taxon>
        <taxon>Fungi</taxon>
        <taxon>Dikarya</taxon>
        <taxon>Ascomycota</taxon>
        <taxon>Saccharomycotina</taxon>
        <taxon>Dipodascomycetes</taxon>
        <taxon>Dipodascales</taxon>
        <taxon>Trichomonascaceae</taxon>
        <taxon>Starmerella</taxon>
    </lineage>
</organism>